<feature type="compositionally biased region" description="Low complexity" evidence="1">
    <location>
        <begin position="106"/>
        <end position="122"/>
    </location>
</feature>
<evidence type="ECO:0000313" key="5">
    <source>
        <dbReference type="WBParaSite" id="PSAMB.scaffold798size41182.g8842.t1"/>
    </source>
</evidence>
<dbReference type="InterPro" id="IPR002048">
    <property type="entry name" value="EF_hand_dom"/>
</dbReference>
<protein>
    <submittedName>
        <fullName evidence="5">EF-hand domain-containing protein</fullName>
    </submittedName>
</protein>
<dbReference type="WBParaSite" id="PSAMB.scaffold798size41182.g8842.t1">
    <property type="protein sequence ID" value="PSAMB.scaffold798size41182.g8842.t1"/>
    <property type="gene ID" value="PSAMB.scaffold798size41182.g8842"/>
</dbReference>
<dbReference type="SUPFAM" id="SSF47473">
    <property type="entry name" value="EF-hand"/>
    <property type="match status" value="1"/>
</dbReference>
<feature type="chain" id="PRO_5037756474" evidence="2">
    <location>
        <begin position="24"/>
        <end position="128"/>
    </location>
</feature>
<feature type="signal peptide" evidence="2">
    <location>
        <begin position="1"/>
        <end position="23"/>
    </location>
</feature>
<evidence type="ECO:0000313" key="4">
    <source>
        <dbReference type="Proteomes" id="UP000887566"/>
    </source>
</evidence>
<evidence type="ECO:0000259" key="3">
    <source>
        <dbReference type="Pfam" id="PF13202"/>
    </source>
</evidence>
<accession>A0A914XDG3</accession>
<dbReference type="Pfam" id="PF13202">
    <property type="entry name" value="EF-hand_5"/>
    <property type="match status" value="1"/>
</dbReference>
<dbReference type="Proteomes" id="UP000887566">
    <property type="component" value="Unplaced"/>
</dbReference>
<dbReference type="GO" id="GO:0005509">
    <property type="term" value="F:calcium ion binding"/>
    <property type="evidence" value="ECO:0007669"/>
    <property type="project" value="InterPro"/>
</dbReference>
<sequence>MASRYSVIFLVCAVAYLTKVISADAESDKVIADTFKKADHNKDGKWNFEEYLQRDENLIQFERDRFNEMDTNKDKFVTLEENKIFFEKQAEKQEQQDKTEAANKGAKAAPKSPRPKASPTAKAKPKHN</sequence>
<evidence type="ECO:0000256" key="1">
    <source>
        <dbReference type="SAM" id="MobiDB-lite"/>
    </source>
</evidence>
<proteinExistence type="predicted"/>
<feature type="compositionally biased region" description="Basic and acidic residues" evidence="1">
    <location>
        <begin position="87"/>
        <end position="101"/>
    </location>
</feature>
<name>A0A914XDG3_9BILA</name>
<organism evidence="4 5">
    <name type="scientific">Plectus sambesii</name>
    <dbReference type="NCBI Taxonomy" id="2011161"/>
    <lineage>
        <taxon>Eukaryota</taxon>
        <taxon>Metazoa</taxon>
        <taxon>Ecdysozoa</taxon>
        <taxon>Nematoda</taxon>
        <taxon>Chromadorea</taxon>
        <taxon>Plectida</taxon>
        <taxon>Plectina</taxon>
        <taxon>Plectoidea</taxon>
        <taxon>Plectidae</taxon>
        <taxon>Plectus</taxon>
    </lineage>
</organism>
<keyword evidence="2" id="KW-0732">Signal</keyword>
<dbReference type="Gene3D" id="1.10.238.10">
    <property type="entry name" value="EF-hand"/>
    <property type="match status" value="1"/>
</dbReference>
<feature type="domain" description="EF-hand" evidence="3">
    <location>
        <begin position="31"/>
        <end position="50"/>
    </location>
</feature>
<dbReference type="AlphaFoldDB" id="A0A914XDG3"/>
<keyword evidence="4" id="KW-1185">Reference proteome</keyword>
<evidence type="ECO:0000256" key="2">
    <source>
        <dbReference type="SAM" id="SignalP"/>
    </source>
</evidence>
<dbReference type="InterPro" id="IPR011992">
    <property type="entry name" value="EF-hand-dom_pair"/>
</dbReference>
<reference evidence="5" key="1">
    <citation type="submission" date="2022-11" db="UniProtKB">
        <authorList>
            <consortium name="WormBaseParasite"/>
        </authorList>
    </citation>
    <scope>IDENTIFICATION</scope>
</reference>
<feature type="region of interest" description="Disordered" evidence="1">
    <location>
        <begin position="87"/>
        <end position="128"/>
    </location>
</feature>